<keyword evidence="3" id="KW-1185">Reference proteome</keyword>
<sequence length="119" mass="12881">MDQIEPETQPQQPSTKVADLQATPAASTPAPAALIAAVTPAPSATPTAAAIREPIRVKTTLTFMSKELPAPTRVFNGDPLQIQQLFDSNKKIVRKYAQAKGMHYHIQDRSGKLIAQRHG</sequence>
<evidence type="ECO:0000256" key="1">
    <source>
        <dbReference type="SAM" id="MobiDB-lite"/>
    </source>
</evidence>
<dbReference type="EMBL" id="CP090163">
    <property type="protein sequence ID" value="UJO11135.1"/>
    <property type="molecule type" value="Genomic_DNA"/>
</dbReference>
<feature type="region of interest" description="Disordered" evidence="1">
    <location>
        <begin position="1"/>
        <end position="25"/>
    </location>
</feature>
<dbReference type="AlphaFoldDB" id="A0A9Q8L597"/>
<gene>
    <name evidence="2" type="ORF">CLAFUR5_00101</name>
</gene>
<dbReference type="RefSeq" id="XP_047755501.1">
    <property type="nucleotide sequence ID" value="XM_047899249.1"/>
</dbReference>
<feature type="compositionally biased region" description="Polar residues" evidence="1">
    <location>
        <begin position="1"/>
        <end position="15"/>
    </location>
</feature>
<reference evidence="2" key="2">
    <citation type="journal article" date="2022" name="Microb. Genom.">
        <title>A chromosome-scale genome assembly of the tomato pathogen Cladosporium fulvum reveals a compartmentalized genome architecture and the presence of a dispensable chromosome.</title>
        <authorList>
            <person name="Zaccaron A.Z."/>
            <person name="Chen L.H."/>
            <person name="Samaras A."/>
            <person name="Stergiopoulos I."/>
        </authorList>
    </citation>
    <scope>NUCLEOTIDE SEQUENCE</scope>
    <source>
        <strain evidence="2">Race5_Kim</strain>
    </source>
</reference>
<proteinExistence type="predicted"/>
<evidence type="ECO:0000313" key="2">
    <source>
        <dbReference type="EMBL" id="UJO11135.1"/>
    </source>
</evidence>
<name>A0A9Q8L597_PASFU</name>
<dbReference type="Proteomes" id="UP000756132">
    <property type="component" value="Chromosome 1"/>
</dbReference>
<dbReference type="GeneID" id="71979979"/>
<protein>
    <submittedName>
        <fullName evidence="2">Uncharacterized protein</fullName>
    </submittedName>
</protein>
<dbReference type="KEGG" id="ffu:CLAFUR5_00101"/>
<accession>A0A9Q8L597</accession>
<organism evidence="2 3">
    <name type="scientific">Passalora fulva</name>
    <name type="common">Tomato leaf mold</name>
    <name type="synonym">Cladosporium fulvum</name>
    <dbReference type="NCBI Taxonomy" id="5499"/>
    <lineage>
        <taxon>Eukaryota</taxon>
        <taxon>Fungi</taxon>
        <taxon>Dikarya</taxon>
        <taxon>Ascomycota</taxon>
        <taxon>Pezizomycotina</taxon>
        <taxon>Dothideomycetes</taxon>
        <taxon>Dothideomycetidae</taxon>
        <taxon>Mycosphaerellales</taxon>
        <taxon>Mycosphaerellaceae</taxon>
        <taxon>Fulvia</taxon>
    </lineage>
</organism>
<reference evidence="2" key="1">
    <citation type="submission" date="2021-12" db="EMBL/GenBank/DDBJ databases">
        <authorList>
            <person name="Zaccaron A."/>
            <person name="Stergiopoulos I."/>
        </authorList>
    </citation>
    <scope>NUCLEOTIDE SEQUENCE</scope>
    <source>
        <strain evidence="2">Race5_Kim</strain>
    </source>
</reference>
<evidence type="ECO:0000313" key="3">
    <source>
        <dbReference type="Proteomes" id="UP000756132"/>
    </source>
</evidence>